<dbReference type="InterPro" id="IPR011008">
    <property type="entry name" value="Dimeric_a/b-barrel"/>
</dbReference>
<accession>A0A077EFK6</accession>
<dbReference type="GO" id="GO:0043565">
    <property type="term" value="F:sequence-specific DNA binding"/>
    <property type="evidence" value="ECO:0007669"/>
    <property type="project" value="InterPro"/>
</dbReference>
<dbReference type="Gene3D" id="3.30.70.920">
    <property type="match status" value="1"/>
</dbReference>
<feature type="domain" description="HTH asnC-type" evidence="4">
    <location>
        <begin position="4"/>
        <end position="65"/>
    </location>
</feature>
<gene>
    <name evidence="5" type="ORF">BD94_1174</name>
</gene>
<dbReference type="Pfam" id="PF01037">
    <property type="entry name" value="AsnC_trans_reg"/>
    <property type="match status" value="1"/>
</dbReference>
<protein>
    <submittedName>
        <fullName evidence="5">Transcriptional regulator, AsnC family</fullName>
    </submittedName>
</protein>
<dbReference type="InterPro" id="IPR019887">
    <property type="entry name" value="Tscrpt_reg_AsnC/Lrp_C"/>
</dbReference>
<dbReference type="Proteomes" id="UP000028933">
    <property type="component" value="Chromosome"/>
</dbReference>
<name>A0A077EFK6_9FLAO</name>
<dbReference type="SUPFAM" id="SSF54909">
    <property type="entry name" value="Dimeric alpha+beta barrel"/>
    <property type="match status" value="1"/>
</dbReference>
<evidence type="ECO:0000313" key="5">
    <source>
        <dbReference type="EMBL" id="AIL44949.1"/>
    </source>
</evidence>
<evidence type="ECO:0000256" key="3">
    <source>
        <dbReference type="ARBA" id="ARBA00023163"/>
    </source>
</evidence>
<dbReference type="InterPro" id="IPR019888">
    <property type="entry name" value="Tscrpt_reg_AsnC-like"/>
</dbReference>
<dbReference type="AlphaFoldDB" id="A0A077EFK6"/>
<dbReference type="GO" id="GO:0043200">
    <property type="term" value="P:response to amino acid"/>
    <property type="evidence" value="ECO:0007669"/>
    <property type="project" value="TreeGrafter"/>
</dbReference>
<dbReference type="PANTHER" id="PTHR30154:SF34">
    <property type="entry name" value="TRANSCRIPTIONAL REGULATOR AZLB"/>
    <property type="match status" value="1"/>
</dbReference>
<dbReference type="SUPFAM" id="SSF46785">
    <property type="entry name" value="Winged helix' DNA-binding domain"/>
    <property type="match status" value="1"/>
</dbReference>
<dbReference type="InterPro" id="IPR000485">
    <property type="entry name" value="AsnC-type_HTH_dom"/>
</dbReference>
<evidence type="ECO:0000256" key="2">
    <source>
        <dbReference type="ARBA" id="ARBA00023125"/>
    </source>
</evidence>
<dbReference type="Gene3D" id="1.10.10.10">
    <property type="entry name" value="Winged helix-like DNA-binding domain superfamily/Winged helix DNA-binding domain"/>
    <property type="match status" value="1"/>
</dbReference>
<keyword evidence="1" id="KW-0805">Transcription regulation</keyword>
<reference evidence="5" key="1">
    <citation type="journal article" date="2013" name="Lancet">
        <title>First case of E anophelis outbreak in an intensive-care unit.</title>
        <authorList>
            <person name="Teo J."/>
            <person name="Tan S.Y."/>
            <person name="Tay M."/>
            <person name="Ding Y."/>
            <person name="Kjelleberg S."/>
            <person name="Givskov M."/>
            <person name="Lin R.T."/>
            <person name="Yang L."/>
        </authorList>
    </citation>
    <scope>NUCLEOTIDE SEQUENCE [LARGE SCALE GENOMIC DNA]</scope>
    <source>
        <strain evidence="5">NUHP1</strain>
    </source>
</reference>
<dbReference type="InterPro" id="IPR036388">
    <property type="entry name" value="WH-like_DNA-bd_sf"/>
</dbReference>
<dbReference type="RefSeq" id="WP_021346419.1">
    <property type="nucleotide sequence ID" value="NZ_CP007547.1"/>
</dbReference>
<evidence type="ECO:0000313" key="6">
    <source>
        <dbReference type="Proteomes" id="UP000028933"/>
    </source>
</evidence>
<sequence>MEDLDKFDLQILDILQKDNQTSQRDIGDRIGLSAAAVQRRIKRMRENKIITSDISVIDPEKVGAQILLFVEIELDTDKIEFIDEIERTFSKVPQIQQCYYVTGEVDFVLVMVVNTMQEYELLTRQLFFSNTNIKRFKTFVNMHTVKNGLQIPIPGK</sequence>
<dbReference type="PROSITE" id="PS50956">
    <property type="entry name" value="HTH_ASNC_2"/>
    <property type="match status" value="1"/>
</dbReference>
<dbReference type="eggNOG" id="COG1522">
    <property type="taxonomic scope" value="Bacteria"/>
</dbReference>
<dbReference type="GO" id="GO:0005829">
    <property type="term" value="C:cytosol"/>
    <property type="evidence" value="ECO:0007669"/>
    <property type="project" value="TreeGrafter"/>
</dbReference>
<evidence type="ECO:0000256" key="1">
    <source>
        <dbReference type="ARBA" id="ARBA00023015"/>
    </source>
</evidence>
<dbReference type="InterPro" id="IPR036390">
    <property type="entry name" value="WH_DNA-bd_sf"/>
</dbReference>
<keyword evidence="3" id="KW-0804">Transcription</keyword>
<keyword evidence="2" id="KW-0238">DNA-binding</keyword>
<dbReference type="KEGG" id="eao:BD94_1174"/>
<dbReference type="HOGENOM" id="CLU_091233_0_1_10"/>
<reference evidence="5" key="2">
    <citation type="journal article" date="2015" name="Genome Biol. Evol.">
        <title>Complete Genome Sequence and Transcriptomic Analysis of the Novel Pathogen Elizabethkingia anophelis in Response to Oxidative Stress.</title>
        <authorList>
            <person name="Li Y."/>
            <person name="Liu Y."/>
            <person name="Chew S.C."/>
            <person name="Tay M."/>
            <person name="Salido M.M."/>
            <person name="Teo J."/>
            <person name="Lauro F.M."/>
            <person name="Givskov M."/>
            <person name="Yang L."/>
        </authorList>
    </citation>
    <scope>NUCLEOTIDE SEQUENCE</scope>
    <source>
        <strain evidence="5">NUHP1</strain>
    </source>
</reference>
<proteinExistence type="predicted"/>
<evidence type="ECO:0000259" key="4">
    <source>
        <dbReference type="PROSITE" id="PS50956"/>
    </source>
</evidence>
<dbReference type="PRINTS" id="PR00033">
    <property type="entry name" value="HTHASNC"/>
</dbReference>
<dbReference type="PANTHER" id="PTHR30154">
    <property type="entry name" value="LEUCINE-RESPONSIVE REGULATORY PROTEIN"/>
    <property type="match status" value="1"/>
</dbReference>
<dbReference type="SMART" id="SM00344">
    <property type="entry name" value="HTH_ASNC"/>
    <property type="match status" value="1"/>
</dbReference>
<dbReference type="EMBL" id="CP007547">
    <property type="protein sequence ID" value="AIL44949.1"/>
    <property type="molecule type" value="Genomic_DNA"/>
</dbReference>
<dbReference type="Pfam" id="PF13404">
    <property type="entry name" value="HTH_AsnC-type"/>
    <property type="match status" value="1"/>
</dbReference>
<dbReference type="STRING" id="1338011.BD94_1174"/>
<organism evidence="5 6">
    <name type="scientific">Elizabethkingia anophelis NUHP1</name>
    <dbReference type="NCBI Taxonomy" id="1338011"/>
    <lineage>
        <taxon>Bacteria</taxon>
        <taxon>Pseudomonadati</taxon>
        <taxon>Bacteroidota</taxon>
        <taxon>Flavobacteriia</taxon>
        <taxon>Flavobacteriales</taxon>
        <taxon>Weeksellaceae</taxon>
        <taxon>Elizabethkingia</taxon>
    </lineage>
</organism>